<organism evidence="3 4">
    <name type="scientific">Pseudoalteromonas luteoviolacea DSM 6061</name>
    <dbReference type="NCBI Taxonomy" id="1365250"/>
    <lineage>
        <taxon>Bacteria</taxon>
        <taxon>Pseudomonadati</taxon>
        <taxon>Pseudomonadota</taxon>
        <taxon>Gammaproteobacteria</taxon>
        <taxon>Alteromonadales</taxon>
        <taxon>Pseudoalteromonadaceae</taxon>
        <taxon>Pseudoalteromonas</taxon>
    </lineage>
</organism>
<proteinExistence type="predicted"/>
<dbReference type="RefSeq" id="WP_063365819.1">
    <property type="nucleotide sequence ID" value="NZ_AQHB01000028.1"/>
</dbReference>
<protein>
    <recommendedName>
        <fullName evidence="2">DUF5916 domain-containing protein</fullName>
    </recommendedName>
</protein>
<name>A0A166VGZ1_9GAMM</name>
<reference evidence="3 4" key="1">
    <citation type="submission" date="2013-07" db="EMBL/GenBank/DDBJ databases">
        <title>Comparative Genomic and Metabolomic Analysis of Twelve Strains of Pseudoalteromonas luteoviolacea.</title>
        <authorList>
            <person name="Vynne N.G."/>
            <person name="Mansson M."/>
            <person name="Gram L."/>
        </authorList>
    </citation>
    <scope>NUCLEOTIDE SEQUENCE [LARGE SCALE GENOMIC DNA]</scope>
    <source>
        <strain evidence="3 4">DSM 6061</strain>
    </source>
</reference>
<evidence type="ECO:0000256" key="1">
    <source>
        <dbReference type="SAM" id="SignalP"/>
    </source>
</evidence>
<dbReference type="PATRIC" id="fig|1365250.3.peg.4103"/>
<evidence type="ECO:0000313" key="3">
    <source>
        <dbReference type="EMBL" id="KZN32720.1"/>
    </source>
</evidence>
<dbReference type="Gene3D" id="2.60.40.1190">
    <property type="match status" value="1"/>
</dbReference>
<sequence>MSMFKQVFSALGLLVGSTLSYADVIHIDGKLDEPAWQSATDFTTFYQVVPATHEANENKVNAKVLASEEGVYIGIVNFQPIGQRKKQFNLQDGFMQGEFNRVYLDFSGDGSGAYLFATTLGGGKQDAVVTPQRTTDTDWDGDWESAFYEHSEYWSNEIFVPWDSVSFSTKLDAKGDAIIGVGIQLYDLKSNNIFSNQKQTIGNSDFFLNMPKIEVSIPQQSQLNFVPYVSYQHHFEPRQDKTHESDVGFDLFYKPTHNQTLSFAVNPDFAQVDSDDVDVNYSAVETLRTDKRPFFTQDLSVFSISALQDTKLIHTRRIGAGSDDKRTLITPIDAAVRFVHQGKRAQWGAFAVKENSLDSGAGKDFYAGRFSYREANWQSGILATYVERPFLNRKAKSLAWDSQYQDDRWSIQSAVLMSQIDNLTSQTGNGLSINVGYQFTPNTQLEGQFLRLNRHFDNRDMGYMKRNDWQYSKLSYNHAVNVGNDWLTRIKHTLDISYEANSEGLKLPARQGYRAQLMLNNGSQWTFHLDTVRSGWQDNIGANSAPFVQPSALETRVLYQSPFTGEFSWAASLELDQEGLSGDAIQLALDMTWMPHANWNIKFNNYFREGDGWLVATQQNQLSEYDRTLFINTLEASALIADNLEFSGTLQWSVLEARTKGVYDIENTGLRKNTGLDTSFEDTRLMSQFKLRYRMGAYSDIYLVYRRGGAHQERLEENRVGQQSWLESAKANWTDPIENSVIFKVRYLF</sequence>
<accession>A0A166VGZ1</accession>
<dbReference type="EMBL" id="AUYB01000128">
    <property type="protein sequence ID" value="KZN32720.1"/>
    <property type="molecule type" value="Genomic_DNA"/>
</dbReference>
<feature type="domain" description="DUF5916" evidence="2">
    <location>
        <begin position="222"/>
        <end position="324"/>
    </location>
</feature>
<dbReference type="Proteomes" id="UP000076643">
    <property type="component" value="Unassembled WGS sequence"/>
</dbReference>
<evidence type="ECO:0000259" key="2">
    <source>
        <dbReference type="Pfam" id="PF19313"/>
    </source>
</evidence>
<dbReference type="Pfam" id="PF19313">
    <property type="entry name" value="DUF5916"/>
    <property type="match status" value="1"/>
</dbReference>
<feature type="chain" id="PRO_5007881175" description="DUF5916 domain-containing protein" evidence="1">
    <location>
        <begin position="23"/>
        <end position="749"/>
    </location>
</feature>
<keyword evidence="1" id="KW-0732">Signal</keyword>
<dbReference type="SUPFAM" id="SSF49344">
    <property type="entry name" value="CBD9-like"/>
    <property type="match status" value="1"/>
</dbReference>
<comment type="caution">
    <text evidence="3">The sequence shown here is derived from an EMBL/GenBank/DDBJ whole genome shotgun (WGS) entry which is preliminary data.</text>
</comment>
<keyword evidence="4" id="KW-1185">Reference proteome</keyword>
<evidence type="ECO:0000313" key="4">
    <source>
        <dbReference type="Proteomes" id="UP000076643"/>
    </source>
</evidence>
<dbReference type="AlphaFoldDB" id="A0A166VGZ1"/>
<dbReference type="InterPro" id="IPR045670">
    <property type="entry name" value="DUF5916"/>
</dbReference>
<gene>
    <name evidence="3" type="ORF">N475_21405</name>
</gene>
<feature type="signal peptide" evidence="1">
    <location>
        <begin position="1"/>
        <end position="22"/>
    </location>
</feature>